<evidence type="ECO:0000313" key="2">
    <source>
        <dbReference type="Proteomes" id="UP000198280"/>
    </source>
</evidence>
<name>A0A239NI30_9ACTN</name>
<organism evidence="1 2">
    <name type="scientific">Actinacidiphila glaucinigra</name>
    <dbReference type="NCBI Taxonomy" id="235986"/>
    <lineage>
        <taxon>Bacteria</taxon>
        <taxon>Bacillati</taxon>
        <taxon>Actinomycetota</taxon>
        <taxon>Actinomycetes</taxon>
        <taxon>Kitasatosporales</taxon>
        <taxon>Streptomycetaceae</taxon>
        <taxon>Actinacidiphila</taxon>
    </lineage>
</organism>
<accession>A0A239NI30</accession>
<proteinExistence type="predicted"/>
<sequence>MAALAMAAGCSSSGDTSGGKPNGIEGQSVDRIFARVDKALDAASVHTVQVADGRQVGDVRALHGGDDCTGLFTDDQGFAWHFTTLGEHTWITPERRGAKLADRTGAPVEPGRYLPVELDSPGFAGELARYSSAACHLRFSMVKRQHVVFTKGAETRVNGRPALAVKTKQGSAEGTVYLATTGEPVPLRTVGHDGKKRFTTTWSDYGVSPRIAKPPKSKILPPLS</sequence>
<dbReference type="AlphaFoldDB" id="A0A239NI30"/>
<evidence type="ECO:0008006" key="3">
    <source>
        <dbReference type="Google" id="ProtNLM"/>
    </source>
</evidence>
<evidence type="ECO:0000313" key="1">
    <source>
        <dbReference type="EMBL" id="SNT53988.1"/>
    </source>
</evidence>
<reference evidence="1 2" key="1">
    <citation type="submission" date="2017-06" db="EMBL/GenBank/DDBJ databases">
        <authorList>
            <person name="Kim H.J."/>
            <person name="Triplett B.A."/>
        </authorList>
    </citation>
    <scope>NUCLEOTIDE SEQUENCE [LARGE SCALE GENOMIC DNA]</scope>
    <source>
        <strain evidence="1 2">CGMCC 4.1858</strain>
    </source>
</reference>
<dbReference type="EMBL" id="FZOF01000036">
    <property type="protein sequence ID" value="SNT53988.1"/>
    <property type="molecule type" value="Genomic_DNA"/>
</dbReference>
<keyword evidence="2" id="KW-1185">Reference proteome</keyword>
<dbReference type="Proteomes" id="UP000198280">
    <property type="component" value="Unassembled WGS sequence"/>
</dbReference>
<protein>
    <recommendedName>
        <fullName evidence="3">Lipoprotein</fullName>
    </recommendedName>
</protein>
<gene>
    <name evidence="1" type="ORF">SAMN05216252_13619</name>
</gene>